<proteinExistence type="inferred from homology"/>
<dbReference type="RefSeq" id="WP_106533837.1">
    <property type="nucleotide sequence ID" value="NZ_PYAT01000008.1"/>
</dbReference>
<dbReference type="GO" id="GO:0005524">
    <property type="term" value="F:ATP binding"/>
    <property type="evidence" value="ECO:0007669"/>
    <property type="project" value="UniProtKB-KW"/>
</dbReference>
<keyword evidence="6" id="KW-0067">ATP-binding</keyword>
<comment type="catalytic activity">
    <reaction evidence="9">
        <text>(6S)-5,6,7,8-tetrahydrofolyl-(gamma-L-Glu)(n) + L-glutamate + ATP = (6S)-5,6,7,8-tetrahydrofolyl-(gamma-L-Glu)(n+1) + ADP + phosphate + H(+)</text>
        <dbReference type="Rhea" id="RHEA:10580"/>
        <dbReference type="Rhea" id="RHEA-COMP:14738"/>
        <dbReference type="Rhea" id="RHEA-COMP:14740"/>
        <dbReference type="ChEBI" id="CHEBI:15378"/>
        <dbReference type="ChEBI" id="CHEBI:29985"/>
        <dbReference type="ChEBI" id="CHEBI:30616"/>
        <dbReference type="ChEBI" id="CHEBI:43474"/>
        <dbReference type="ChEBI" id="CHEBI:141005"/>
        <dbReference type="ChEBI" id="CHEBI:456216"/>
        <dbReference type="EC" id="6.3.2.17"/>
    </reaction>
</comment>
<comment type="caution">
    <text evidence="12">The sequence shown here is derived from an EMBL/GenBank/DDBJ whole genome shotgun (WGS) entry which is preliminary data.</text>
</comment>
<evidence type="ECO:0000259" key="10">
    <source>
        <dbReference type="Pfam" id="PF02875"/>
    </source>
</evidence>
<evidence type="ECO:0000256" key="1">
    <source>
        <dbReference type="ARBA" id="ARBA00008276"/>
    </source>
</evidence>
<evidence type="ECO:0000256" key="4">
    <source>
        <dbReference type="ARBA" id="ARBA00022723"/>
    </source>
</evidence>
<dbReference type="Proteomes" id="UP000242682">
    <property type="component" value="Unassembled WGS sequence"/>
</dbReference>
<reference evidence="12 13" key="1">
    <citation type="submission" date="2018-03" db="EMBL/GenBank/DDBJ databases">
        <title>Genomic Encyclopedia of Type Strains, Phase III (KMG-III): the genomes of soil and plant-associated and newly described type strains.</title>
        <authorList>
            <person name="Whitman W."/>
        </authorList>
    </citation>
    <scope>NUCLEOTIDE SEQUENCE [LARGE SCALE GENOMIC DNA]</scope>
    <source>
        <strain evidence="12 13">CGMCC 1.12259</strain>
    </source>
</reference>
<dbReference type="Gene3D" id="3.40.1190.10">
    <property type="entry name" value="Mur-like, catalytic domain"/>
    <property type="match status" value="1"/>
</dbReference>
<name>A0A2P8GMI3_9BACL</name>
<dbReference type="InterPro" id="IPR018109">
    <property type="entry name" value="Folylpolyglutamate_synth_CS"/>
</dbReference>
<evidence type="ECO:0000256" key="9">
    <source>
        <dbReference type="ARBA" id="ARBA00047493"/>
    </source>
</evidence>
<dbReference type="PANTHER" id="PTHR11136">
    <property type="entry name" value="FOLYLPOLYGLUTAMATE SYNTHASE-RELATED"/>
    <property type="match status" value="1"/>
</dbReference>
<dbReference type="InterPro" id="IPR004101">
    <property type="entry name" value="Mur_ligase_C"/>
</dbReference>
<dbReference type="PROSITE" id="PS01012">
    <property type="entry name" value="FOLYLPOLYGLU_SYNT_2"/>
    <property type="match status" value="1"/>
</dbReference>
<dbReference type="PROSITE" id="PS01011">
    <property type="entry name" value="FOLYLPOLYGLU_SYNT_1"/>
    <property type="match status" value="1"/>
</dbReference>
<keyword evidence="13" id="KW-1185">Reference proteome</keyword>
<keyword evidence="7" id="KW-0460">Magnesium</keyword>
<dbReference type="EMBL" id="PYAT01000008">
    <property type="protein sequence ID" value="PSL35156.1"/>
    <property type="molecule type" value="Genomic_DNA"/>
</dbReference>
<evidence type="ECO:0000256" key="8">
    <source>
        <dbReference type="ARBA" id="ARBA00030592"/>
    </source>
</evidence>
<dbReference type="GO" id="GO:0005737">
    <property type="term" value="C:cytoplasm"/>
    <property type="evidence" value="ECO:0007669"/>
    <property type="project" value="TreeGrafter"/>
</dbReference>
<dbReference type="GO" id="GO:0046872">
    <property type="term" value="F:metal ion binding"/>
    <property type="evidence" value="ECO:0007669"/>
    <property type="project" value="UniProtKB-KW"/>
</dbReference>
<dbReference type="Pfam" id="PF02875">
    <property type="entry name" value="Mur_ligase_C"/>
    <property type="match status" value="1"/>
</dbReference>
<dbReference type="NCBIfam" id="TIGR01499">
    <property type="entry name" value="folC"/>
    <property type="match status" value="1"/>
</dbReference>
<dbReference type="InterPro" id="IPR013221">
    <property type="entry name" value="Mur_ligase_cen"/>
</dbReference>
<dbReference type="InterPro" id="IPR036565">
    <property type="entry name" value="Mur-like_cat_sf"/>
</dbReference>
<dbReference type="Pfam" id="PF08245">
    <property type="entry name" value="Mur_ligase_M"/>
    <property type="match status" value="1"/>
</dbReference>
<dbReference type="InterPro" id="IPR001645">
    <property type="entry name" value="Folylpolyglutamate_synth"/>
</dbReference>
<gene>
    <name evidence="12" type="ORF">B0H99_10858</name>
</gene>
<dbReference type="InterPro" id="IPR036615">
    <property type="entry name" value="Mur_ligase_C_dom_sf"/>
</dbReference>
<dbReference type="GO" id="GO:0004326">
    <property type="term" value="F:tetrahydrofolylpolyglutamate synthase activity"/>
    <property type="evidence" value="ECO:0007669"/>
    <property type="project" value="UniProtKB-EC"/>
</dbReference>
<dbReference type="AlphaFoldDB" id="A0A2P8GMI3"/>
<dbReference type="Gene3D" id="3.90.190.20">
    <property type="entry name" value="Mur ligase, C-terminal domain"/>
    <property type="match status" value="1"/>
</dbReference>
<keyword evidence="3" id="KW-0436">Ligase</keyword>
<accession>A0A2P8GMI3</accession>
<keyword evidence="4" id="KW-0479">Metal-binding</keyword>
<dbReference type="PIRSF" id="PIRSF001563">
    <property type="entry name" value="Folylpolyglu_synth"/>
    <property type="match status" value="1"/>
</dbReference>
<feature type="domain" description="Mur ligase central" evidence="11">
    <location>
        <begin position="46"/>
        <end position="208"/>
    </location>
</feature>
<evidence type="ECO:0000259" key="11">
    <source>
        <dbReference type="Pfam" id="PF08245"/>
    </source>
</evidence>
<evidence type="ECO:0000256" key="2">
    <source>
        <dbReference type="ARBA" id="ARBA00013025"/>
    </source>
</evidence>
<feature type="domain" description="Mur ligase C-terminal" evidence="10">
    <location>
        <begin position="266"/>
        <end position="374"/>
    </location>
</feature>
<evidence type="ECO:0000313" key="12">
    <source>
        <dbReference type="EMBL" id="PSL35156.1"/>
    </source>
</evidence>
<evidence type="ECO:0000256" key="3">
    <source>
        <dbReference type="ARBA" id="ARBA00022598"/>
    </source>
</evidence>
<dbReference type="EC" id="6.3.2.17" evidence="2"/>
<dbReference type="PANTHER" id="PTHR11136:SF0">
    <property type="entry name" value="DIHYDROFOLATE SYNTHETASE-RELATED"/>
    <property type="match status" value="1"/>
</dbReference>
<evidence type="ECO:0000256" key="6">
    <source>
        <dbReference type="ARBA" id="ARBA00022840"/>
    </source>
</evidence>
<dbReference type="SUPFAM" id="SSF53623">
    <property type="entry name" value="MurD-like peptide ligases, catalytic domain"/>
    <property type="match status" value="1"/>
</dbReference>
<dbReference type="SUPFAM" id="SSF53244">
    <property type="entry name" value="MurD-like peptide ligases, peptide-binding domain"/>
    <property type="match status" value="1"/>
</dbReference>
<dbReference type="OrthoDB" id="9809356at2"/>
<evidence type="ECO:0000256" key="5">
    <source>
        <dbReference type="ARBA" id="ARBA00022741"/>
    </source>
</evidence>
<sequence length="390" mass="43418">MIKGFAHYVNKWKINTNSEIIPGLTAISSALEELGNPHLLGKFVHIAGTNGKGSTATLLAGVLREHGLSVGNFYSPAIIDVHDQIQVDGVPISEKEMDAVMEQLASIKTPLTEFELLTAAAFLSFHKNSPDITIIEAGMGGRYDSTNVITPIVSIIPSIALDHTNFLGETIEDIAWHKAGIIKKWQPVVIGNLPDKAKRIVVETANLLHSEVIEPKQPVQAELKLKGKHQRHNAAVALEAAKEILQFRYDDAKAEAGLAKAVISNRFEEISPNVIFDGAHNTESIQALVETIKETYPNEKIHIVLGMLKDKDYITVLRQLEKVSEHFTFIDFENERALPAQTLFEESKSKIKTIRNMYDILPEREEKEVTIVTGSLYLLSGLREREFRIF</sequence>
<comment type="similarity">
    <text evidence="1">Belongs to the folylpolyglutamate synthase family.</text>
</comment>
<protein>
    <recommendedName>
        <fullName evidence="2">tetrahydrofolate synthase</fullName>
        <ecNumber evidence="2">6.3.2.17</ecNumber>
    </recommendedName>
    <alternativeName>
        <fullName evidence="8">Tetrahydrofolylpolyglutamate synthase</fullName>
    </alternativeName>
</protein>
<dbReference type="GO" id="GO:0008841">
    <property type="term" value="F:dihydrofolate synthase activity"/>
    <property type="evidence" value="ECO:0007669"/>
    <property type="project" value="TreeGrafter"/>
</dbReference>
<evidence type="ECO:0000256" key="7">
    <source>
        <dbReference type="ARBA" id="ARBA00022842"/>
    </source>
</evidence>
<keyword evidence="5" id="KW-0547">Nucleotide-binding</keyword>
<evidence type="ECO:0000313" key="13">
    <source>
        <dbReference type="Proteomes" id="UP000242682"/>
    </source>
</evidence>
<organism evidence="12 13">
    <name type="scientific">Planomicrobium soli</name>
    <dbReference type="NCBI Taxonomy" id="1176648"/>
    <lineage>
        <taxon>Bacteria</taxon>
        <taxon>Bacillati</taxon>
        <taxon>Bacillota</taxon>
        <taxon>Bacilli</taxon>
        <taxon>Bacillales</taxon>
        <taxon>Caryophanaceae</taxon>
        <taxon>Planomicrobium</taxon>
    </lineage>
</organism>